<reference evidence="2 3" key="1">
    <citation type="submission" date="2020-08" db="EMBL/GenBank/DDBJ databases">
        <title>Genome public.</title>
        <authorList>
            <person name="Liu C."/>
            <person name="Sun Q."/>
        </authorList>
    </citation>
    <scope>NUCLEOTIDE SEQUENCE [LARGE SCALE GENOMIC DNA]</scope>
    <source>
        <strain evidence="2 3">NSJ-35</strain>
    </source>
</reference>
<feature type="domain" description="DUF1638" evidence="1">
    <location>
        <begin position="31"/>
        <end position="210"/>
    </location>
</feature>
<protein>
    <submittedName>
        <fullName evidence="2">DUF1638 domain-containing protein</fullName>
    </submittedName>
</protein>
<evidence type="ECO:0000313" key="3">
    <source>
        <dbReference type="Proteomes" id="UP000606889"/>
    </source>
</evidence>
<dbReference type="InterPro" id="IPR012437">
    <property type="entry name" value="DUF1638"/>
</dbReference>
<organism evidence="2 3">
    <name type="scientific">Christensenella tenuis</name>
    <dbReference type="NCBI Taxonomy" id="2763033"/>
    <lineage>
        <taxon>Bacteria</taxon>
        <taxon>Bacillati</taxon>
        <taxon>Bacillota</taxon>
        <taxon>Clostridia</taxon>
        <taxon>Christensenellales</taxon>
        <taxon>Christensenellaceae</taxon>
        <taxon>Christensenella</taxon>
    </lineage>
</organism>
<sequence length="248" mass="28831">MRLKMIACKALYRELSLLTAKCENFIDVTYMRQGLHDTPALLAKALQEEIDKIDSGEDLHTYWSYFSERDFDAILLGYGLCSNGTVGLSSKRYPIVIPRAHDCITLFLGSKERYKEYFDQHSGTYWYNASWIENGGTPSEETEKDMLRVYAEKYGEENAEFLLYNELTGNYNRCAYVKWDELSFPQYEEYTRHAAEHYGWDYDCVQGDKCLVTAFLNGEWDDKDFLIVPPGKKIVADYLDGQKIVSYE</sequence>
<evidence type="ECO:0000259" key="1">
    <source>
        <dbReference type="Pfam" id="PF07796"/>
    </source>
</evidence>
<dbReference type="EMBL" id="JACOON010000007">
    <property type="protein sequence ID" value="MBC5649147.1"/>
    <property type="molecule type" value="Genomic_DNA"/>
</dbReference>
<comment type="caution">
    <text evidence="2">The sequence shown here is derived from an EMBL/GenBank/DDBJ whole genome shotgun (WGS) entry which is preliminary data.</text>
</comment>
<dbReference type="RefSeq" id="WP_186858601.1">
    <property type="nucleotide sequence ID" value="NZ_JACOON010000007.1"/>
</dbReference>
<gene>
    <name evidence="2" type="ORF">H8S18_12430</name>
</gene>
<keyword evidence="3" id="KW-1185">Reference proteome</keyword>
<accession>A0ABR7EHA8</accession>
<name>A0ABR7EHA8_9FIRM</name>
<proteinExistence type="predicted"/>
<evidence type="ECO:0000313" key="2">
    <source>
        <dbReference type="EMBL" id="MBC5649147.1"/>
    </source>
</evidence>
<dbReference type="Proteomes" id="UP000606889">
    <property type="component" value="Unassembled WGS sequence"/>
</dbReference>
<dbReference type="Pfam" id="PF07796">
    <property type="entry name" value="DUF1638"/>
    <property type="match status" value="1"/>
</dbReference>